<dbReference type="PROSITE" id="PS00687">
    <property type="entry name" value="ALDEHYDE_DEHYDR_GLU"/>
    <property type="match status" value="1"/>
</dbReference>
<feature type="active site" evidence="3">
    <location>
        <position position="266"/>
    </location>
</feature>
<comment type="similarity">
    <text evidence="1 4">Belongs to the aldehyde dehydrogenase family.</text>
</comment>
<dbReference type="InterPro" id="IPR029510">
    <property type="entry name" value="Ald_DH_CS_GLU"/>
</dbReference>
<dbReference type="EMBL" id="JACHHQ010000021">
    <property type="protein sequence ID" value="MBB5202661.1"/>
    <property type="molecule type" value="Genomic_DNA"/>
</dbReference>
<evidence type="ECO:0000313" key="7">
    <source>
        <dbReference type="Proteomes" id="UP000571084"/>
    </source>
</evidence>
<dbReference type="FunFam" id="3.40.605.10:FF:000007">
    <property type="entry name" value="NAD/NADP-dependent betaine aldehyde dehydrogenase"/>
    <property type="match status" value="1"/>
</dbReference>
<dbReference type="Gene3D" id="3.40.309.10">
    <property type="entry name" value="Aldehyde Dehydrogenase, Chain A, domain 2"/>
    <property type="match status" value="1"/>
</dbReference>
<evidence type="ECO:0000256" key="3">
    <source>
        <dbReference type="PROSITE-ProRule" id="PRU10007"/>
    </source>
</evidence>
<dbReference type="InterPro" id="IPR015590">
    <property type="entry name" value="Aldehyde_DH_dom"/>
</dbReference>
<evidence type="ECO:0000313" key="6">
    <source>
        <dbReference type="EMBL" id="MBB5202661.1"/>
    </source>
</evidence>
<protein>
    <submittedName>
        <fullName evidence="6">Acyl-CoA reductase-like NAD-dependent aldehyde dehydrogenase</fullName>
    </submittedName>
</protein>
<accession>A0A840S1V6</accession>
<evidence type="ECO:0000256" key="1">
    <source>
        <dbReference type="ARBA" id="ARBA00009986"/>
    </source>
</evidence>
<dbReference type="InterPro" id="IPR016162">
    <property type="entry name" value="Ald_DH_N"/>
</dbReference>
<name>A0A840S1V6_9BURK</name>
<dbReference type="PANTHER" id="PTHR42804:SF1">
    <property type="entry name" value="ALDEHYDE DEHYDROGENASE-RELATED"/>
    <property type="match status" value="1"/>
</dbReference>
<dbReference type="SUPFAM" id="SSF53720">
    <property type="entry name" value="ALDH-like"/>
    <property type="match status" value="1"/>
</dbReference>
<comment type="caution">
    <text evidence="6">The sequence shown here is derived from an EMBL/GenBank/DDBJ whole genome shotgun (WGS) entry which is preliminary data.</text>
</comment>
<organism evidence="6 7">
    <name type="scientific">Glaciimonas immobilis</name>
    <dbReference type="NCBI Taxonomy" id="728004"/>
    <lineage>
        <taxon>Bacteria</taxon>
        <taxon>Pseudomonadati</taxon>
        <taxon>Pseudomonadota</taxon>
        <taxon>Betaproteobacteria</taxon>
        <taxon>Burkholderiales</taxon>
        <taxon>Oxalobacteraceae</taxon>
        <taxon>Glaciimonas</taxon>
    </lineage>
</organism>
<dbReference type="InterPro" id="IPR016163">
    <property type="entry name" value="Ald_DH_C"/>
</dbReference>
<dbReference type="AlphaFoldDB" id="A0A840S1V6"/>
<dbReference type="Pfam" id="PF00171">
    <property type="entry name" value="Aldedh"/>
    <property type="match status" value="1"/>
</dbReference>
<gene>
    <name evidence="6" type="ORF">HNR39_004531</name>
</gene>
<dbReference type="PANTHER" id="PTHR42804">
    <property type="entry name" value="ALDEHYDE DEHYDROGENASE"/>
    <property type="match status" value="1"/>
</dbReference>
<feature type="domain" description="Aldehyde dehydrogenase" evidence="5">
    <location>
        <begin position="17"/>
        <end position="491"/>
    </location>
</feature>
<reference evidence="6 7" key="1">
    <citation type="submission" date="2020-08" db="EMBL/GenBank/DDBJ databases">
        <title>Genomic Encyclopedia of Type Strains, Phase IV (KMG-IV): sequencing the most valuable type-strain genomes for metagenomic binning, comparative biology and taxonomic classification.</title>
        <authorList>
            <person name="Goeker M."/>
        </authorList>
    </citation>
    <scope>NUCLEOTIDE SEQUENCE [LARGE SCALE GENOMIC DNA]</scope>
    <source>
        <strain evidence="6 7">DSM 23240</strain>
    </source>
</reference>
<dbReference type="CDD" id="cd07089">
    <property type="entry name" value="ALDH_CddD-AldA-like"/>
    <property type="match status" value="1"/>
</dbReference>
<dbReference type="GO" id="GO:0016620">
    <property type="term" value="F:oxidoreductase activity, acting on the aldehyde or oxo group of donors, NAD or NADP as acceptor"/>
    <property type="evidence" value="ECO:0007669"/>
    <property type="project" value="InterPro"/>
</dbReference>
<dbReference type="Proteomes" id="UP000571084">
    <property type="component" value="Unassembled WGS sequence"/>
</dbReference>
<proteinExistence type="inferred from homology"/>
<evidence type="ECO:0000256" key="2">
    <source>
        <dbReference type="ARBA" id="ARBA00023002"/>
    </source>
</evidence>
<dbReference type="Gene3D" id="3.40.605.10">
    <property type="entry name" value="Aldehyde Dehydrogenase, Chain A, domain 1"/>
    <property type="match status" value="1"/>
</dbReference>
<keyword evidence="7" id="KW-1185">Reference proteome</keyword>
<evidence type="ECO:0000256" key="4">
    <source>
        <dbReference type="RuleBase" id="RU003345"/>
    </source>
</evidence>
<evidence type="ECO:0000259" key="5">
    <source>
        <dbReference type="Pfam" id="PF00171"/>
    </source>
</evidence>
<dbReference type="RefSeq" id="WP_168057302.1">
    <property type="nucleotide sequence ID" value="NZ_JAAOZT010000017.1"/>
</dbReference>
<dbReference type="InterPro" id="IPR016161">
    <property type="entry name" value="Ald_DH/histidinol_DH"/>
</dbReference>
<keyword evidence="2 4" id="KW-0560">Oxidoreductase</keyword>
<sequence length="497" mass="53171">MTIPFTHYDGLYIDGQWVTPQDGQRDAIINPATEEVIGHAPLGGLAEAAMAIAAARKAFDRGPWSRMSAAERAVIMRKMHSALLQRAEQIKVLMIAEGGITRMLAEGMFFNKPMQIFETAIQRSLVSTTRHLPIETAIAPFNPTGPALIGGGVVVREALGVVTAITPYNAPFLTNLSKLAPALLAGNTVILKPSPFTPFSALMFGEIAHEIGLPPGVLNVVTGDAEVAQLLTSDPAVDMVTFTGSEAVGAAILAQGAPTIKRNLLELGGKSALIVREDADVQKAAMEGLFQVSTHCGQGCALATRHLVHNSIRPAYIEVMRAMIGHLVIGDPANSSTVVGPLIRANARERVERFVEAAKDEGAKLVIGGTRPVGHDKGFFYNVTVFDDVRNDMGVAQNEIFGPVASVIGFDTDEEAIAIANDSRYGLYGGIHSRNPAKAYEMALQMRTGGVVLNGGLYQLMDAPFGGYKRSGLGREYGEHWLNEYTQEKTIVFPLGV</sequence>